<feature type="domain" description="Helicase C-terminal" evidence="5">
    <location>
        <begin position="624"/>
        <end position="777"/>
    </location>
</feature>
<dbReference type="Gene3D" id="3.40.50.300">
    <property type="entry name" value="P-loop containing nucleotide triphosphate hydrolases"/>
    <property type="match status" value="2"/>
</dbReference>
<sequence length="1195" mass="134415">MDISKMGVKRKRAQEDDGSPDSRLYLADGASTPATEITISTKVPTKTSDGSVSGNEINKPIRGNSKQAQIPTPSTTTSINGAQNGNRRSKSRSATPKPKQKRAPSAPWPEAFKELSKTHRALNLVYTFCCTRKHLATTFDKIKVAVEAQMGGRKLTMEDIARVKVLVPRAIRFEVVDEAALEVMGAGEGGRDDYRFIRENGASAIEDAQELPAVGNDVDRDRNEVLLFEFLDGDLKRQVQHPKTGEPTKPTRRMRDEDLKMPVYSQKQMLGLIEKRNKKFTEAIDAFLVQCEDDGVDPVERLEREKDVFIPSMPNSGTTTPAAPQYPAEIPKERKSISEIIAEIREMDWYTAQIVPDGHRVFDPQPPVYGDLNFQLSQNIVNALYNTRGITQFYSHQAEAINRLYEGHNVIVSTSTSSGKSLIYQVPMLHELEKDPDSRGMYIFPTKALAQDQRRSMKDLLHYMDGLQGTIVETFDGDTPMDDRNIIRDEGRIIFTNPDMLHITILPQESSWRTFLKNLKFVVVDELHVYNGLFGSHVAFVMRRLRRICAAVGNRHVRFISCSATVANPEEHMKAIFGIEDVKLIDFDGSPAGRKEFVCWNTPFKDPGDPTSGRGDSLSETAKLFCQLILRGVRVIAFCRIRKQCELLLQNVRSEFQSLERPNVGKLVMGYRGGYSPQDRRRIEREMFEGKLMGIVATNALELGVDIGSLDAVITLGFPYSISNLRQQSGRAGRRNKDSLSVLVGDSFPTDQHYMRNPDEIFTKPNCELQIDLTNELILEGHIQCAAFEMPIRPEDSHYFGEKLEEFVSTRLVKDSLGFYHCHERFRPHPSRCVSIRDTEEDHFAVIDTTNNRNIVLEEVEESRAFFTIYEGGIFMHQGEKYIVKELNPERRFARVVRVHVDWSTQQRDFTDIDPIETEAIRLINESSRAFFGTIQIHAVVYGFFKIDKRGRVLDAVAVDNPPIDILSKGMWLDVPKRAMQILESRRLNIAAAIHAAEHAVLSLMPTFVISTPGDVRTECKVPKKELGRNLKRAIQSYRGSSKSDPVDLQPPTRQRPARLTFYDAKGGSSGSGIASKAFEFIDLLLRRAVSRVETCTCVTPQGCIECVCDERCKEQNVVMSKAGAGVVLRCLLGWDVDVESLPWGEDFEGEEGGGELAGGYETVVEAREVPLRADAKIISERTYDDKASAQRGTV</sequence>
<proteinExistence type="predicted"/>
<dbReference type="SUPFAM" id="SSF52540">
    <property type="entry name" value="P-loop containing nucleoside triphosphate hydrolases"/>
    <property type="match status" value="1"/>
</dbReference>
<dbReference type="InterPro" id="IPR011545">
    <property type="entry name" value="DEAD/DEAH_box_helicase_dom"/>
</dbReference>
<evidence type="ECO:0000313" key="7">
    <source>
        <dbReference type="Proteomes" id="UP001583193"/>
    </source>
</evidence>
<dbReference type="CDD" id="cd18797">
    <property type="entry name" value="SF2_C_Hrq"/>
    <property type="match status" value="1"/>
</dbReference>
<dbReference type="EMBL" id="JAVDPF010000002">
    <property type="protein sequence ID" value="KAL1885736.1"/>
    <property type="molecule type" value="Genomic_DNA"/>
</dbReference>
<keyword evidence="2" id="KW-0067">ATP-binding</keyword>
<dbReference type="PROSITE" id="PS51192">
    <property type="entry name" value="HELICASE_ATP_BIND_1"/>
    <property type="match status" value="1"/>
</dbReference>
<dbReference type="SMART" id="SM00490">
    <property type="entry name" value="HELICc"/>
    <property type="match status" value="1"/>
</dbReference>
<dbReference type="CDD" id="cd17923">
    <property type="entry name" value="DEXHc_Hrq1-like"/>
    <property type="match status" value="1"/>
</dbReference>
<dbReference type="GO" id="GO:0004386">
    <property type="term" value="F:helicase activity"/>
    <property type="evidence" value="ECO:0007669"/>
    <property type="project" value="UniProtKB-KW"/>
</dbReference>
<reference evidence="6 7" key="1">
    <citation type="journal article" date="2024" name="IMA Fungus">
        <title>IMA Genome - F19 : A genome assembly and annotation guide to empower mycologists, including annotated draft genome sequences of Ceratocystis pirilliformis, Diaporthe australafricana, Fusarium ophioides, Paecilomyces lecythidis, and Sporothrix stenoceras.</title>
        <authorList>
            <person name="Aylward J."/>
            <person name="Wilson A.M."/>
            <person name="Visagie C.M."/>
            <person name="Spraker J."/>
            <person name="Barnes I."/>
            <person name="Buitendag C."/>
            <person name="Ceriani C."/>
            <person name="Del Mar Angel L."/>
            <person name="du Plessis D."/>
            <person name="Fuchs T."/>
            <person name="Gasser K."/>
            <person name="Kramer D."/>
            <person name="Li W."/>
            <person name="Munsamy K."/>
            <person name="Piso A."/>
            <person name="Price J.L."/>
            <person name="Sonnekus B."/>
            <person name="Thomas C."/>
            <person name="van der Nest A."/>
            <person name="van Dijk A."/>
            <person name="van Heerden A."/>
            <person name="van Vuuren N."/>
            <person name="Yilmaz N."/>
            <person name="Duong T.A."/>
            <person name="van der Merwe N.A."/>
            <person name="Wingfield M.J."/>
            <person name="Wingfield B.D."/>
        </authorList>
    </citation>
    <scope>NUCLEOTIDE SEQUENCE [LARGE SCALE GENOMIC DNA]</scope>
    <source>
        <strain evidence="6 7">CMW 18167</strain>
    </source>
</reference>
<evidence type="ECO:0000259" key="4">
    <source>
        <dbReference type="PROSITE" id="PS51192"/>
    </source>
</evidence>
<keyword evidence="6" id="KW-0378">Hydrolase</keyword>
<keyword evidence="7" id="KW-1185">Reference proteome</keyword>
<organism evidence="6 7">
    <name type="scientific">Paecilomyces lecythidis</name>
    <dbReference type="NCBI Taxonomy" id="3004212"/>
    <lineage>
        <taxon>Eukaryota</taxon>
        <taxon>Fungi</taxon>
        <taxon>Dikarya</taxon>
        <taxon>Ascomycota</taxon>
        <taxon>Pezizomycotina</taxon>
        <taxon>Eurotiomycetes</taxon>
        <taxon>Eurotiomycetidae</taxon>
        <taxon>Eurotiales</taxon>
        <taxon>Thermoascaceae</taxon>
        <taxon>Paecilomyces</taxon>
    </lineage>
</organism>
<evidence type="ECO:0000259" key="5">
    <source>
        <dbReference type="PROSITE" id="PS51194"/>
    </source>
</evidence>
<name>A0ABR3YBQ5_9EURO</name>
<accession>A0ABR3YBQ5</accession>
<dbReference type="InterPro" id="IPR027417">
    <property type="entry name" value="P-loop_NTPase"/>
</dbReference>
<protein>
    <submittedName>
        <fullName evidence="6">ATP-dependent 3'-5' DNA helicase</fullName>
    </submittedName>
</protein>
<dbReference type="PANTHER" id="PTHR47957:SF3">
    <property type="entry name" value="ATP-DEPENDENT HELICASE HRQ1"/>
    <property type="match status" value="1"/>
</dbReference>
<keyword evidence="6" id="KW-0347">Helicase</keyword>
<dbReference type="Pfam" id="PF00270">
    <property type="entry name" value="DEAD"/>
    <property type="match status" value="1"/>
</dbReference>
<dbReference type="Pfam" id="PF22982">
    <property type="entry name" value="WHD_HRQ1"/>
    <property type="match status" value="1"/>
</dbReference>
<dbReference type="InterPro" id="IPR014001">
    <property type="entry name" value="Helicase_ATP-bd"/>
</dbReference>
<feature type="region of interest" description="Disordered" evidence="3">
    <location>
        <begin position="1"/>
        <end position="108"/>
    </location>
</feature>
<evidence type="ECO:0000256" key="3">
    <source>
        <dbReference type="SAM" id="MobiDB-lite"/>
    </source>
</evidence>
<dbReference type="SMART" id="SM00487">
    <property type="entry name" value="DEXDc"/>
    <property type="match status" value="1"/>
</dbReference>
<dbReference type="InterPro" id="IPR055227">
    <property type="entry name" value="HRQ1_WHD"/>
</dbReference>
<evidence type="ECO:0000256" key="2">
    <source>
        <dbReference type="ARBA" id="ARBA00022840"/>
    </source>
</evidence>
<feature type="domain" description="Helicase ATP-binding" evidence="4">
    <location>
        <begin position="401"/>
        <end position="584"/>
    </location>
</feature>
<feature type="compositionally biased region" description="Polar residues" evidence="3">
    <location>
        <begin position="32"/>
        <end position="56"/>
    </location>
</feature>
<dbReference type="Pfam" id="PF08839">
    <property type="entry name" value="CDT1"/>
    <property type="match status" value="1"/>
</dbReference>
<dbReference type="Pfam" id="PF00271">
    <property type="entry name" value="Helicase_C"/>
    <property type="match status" value="1"/>
</dbReference>
<dbReference type="Pfam" id="PF09369">
    <property type="entry name" value="MZB"/>
    <property type="match status" value="1"/>
</dbReference>
<comment type="caution">
    <text evidence="6">The sequence shown here is derived from an EMBL/GenBank/DDBJ whole genome shotgun (WGS) entry which is preliminary data.</text>
</comment>
<dbReference type="PANTHER" id="PTHR47957">
    <property type="entry name" value="ATP-DEPENDENT HELICASE HRQ1"/>
    <property type="match status" value="1"/>
</dbReference>
<gene>
    <name evidence="6" type="primary">HRQ1</name>
    <name evidence="6" type="ORF">Plec18167_001231</name>
</gene>
<dbReference type="PROSITE" id="PS51194">
    <property type="entry name" value="HELICASE_CTER"/>
    <property type="match status" value="1"/>
</dbReference>
<dbReference type="InterPro" id="IPR014939">
    <property type="entry name" value="CDT1_Gemini-bd-like"/>
</dbReference>
<evidence type="ECO:0000313" key="6">
    <source>
        <dbReference type="EMBL" id="KAL1885736.1"/>
    </source>
</evidence>
<dbReference type="Proteomes" id="UP001583193">
    <property type="component" value="Unassembled WGS sequence"/>
</dbReference>
<keyword evidence="1" id="KW-0547">Nucleotide-binding</keyword>
<feature type="compositionally biased region" description="Polar residues" evidence="3">
    <location>
        <begin position="64"/>
        <end position="86"/>
    </location>
</feature>
<evidence type="ECO:0000256" key="1">
    <source>
        <dbReference type="ARBA" id="ARBA00022741"/>
    </source>
</evidence>
<dbReference type="InterPro" id="IPR001650">
    <property type="entry name" value="Helicase_C-like"/>
</dbReference>
<dbReference type="InterPro" id="IPR018973">
    <property type="entry name" value="MZB"/>
</dbReference>